<dbReference type="Gene3D" id="3.40.50.2300">
    <property type="match status" value="2"/>
</dbReference>
<keyword evidence="5" id="KW-0449">Lipoprotein</keyword>
<dbReference type="PANTHER" id="PTHR34296">
    <property type="entry name" value="TRANSCRIPTIONAL ACTIVATOR PROTEIN MED"/>
    <property type="match status" value="1"/>
</dbReference>
<dbReference type="InterPro" id="IPR050957">
    <property type="entry name" value="BMP_lipoprotein"/>
</dbReference>
<dbReference type="Pfam" id="PF02608">
    <property type="entry name" value="Bmp"/>
    <property type="match status" value="1"/>
</dbReference>
<name>A0ABP8GJI4_9BURK</name>
<accession>A0ABP8GJI4</accession>
<dbReference type="PANTHER" id="PTHR34296:SF2">
    <property type="entry name" value="ABC TRANSPORTER GUANOSINE-BINDING PROTEIN NUPN"/>
    <property type="match status" value="1"/>
</dbReference>
<keyword evidence="8" id="KW-1185">Reference proteome</keyword>
<dbReference type="InterPro" id="IPR003760">
    <property type="entry name" value="PnrA-like"/>
</dbReference>
<keyword evidence="2" id="KW-1003">Cell membrane</keyword>
<proteinExistence type="predicted"/>
<evidence type="ECO:0000313" key="8">
    <source>
        <dbReference type="Proteomes" id="UP001501671"/>
    </source>
</evidence>
<evidence type="ECO:0000256" key="4">
    <source>
        <dbReference type="ARBA" id="ARBA00023136"/>
    </source>
</evidence>
<evidence type="ECO:0000256" key="3">
    <source>
        <dbReference type="ARBA" id="ARBA00022729"/>
    </source>
</evidence>
<evidence type="ECO:0000259" key="6">
    <source>
        <dbReference type="Pfam" id="PF02608"/>
    </source>
</evidence>
<gene>
    <name evidence="7" type="ORF">GCM10023144_07950</name>
</gene>
<keyword evidence="3" id="KW-0732">Signal</keyword>
<protein>
    <recommendedName>
        <fullName evidence="6">ABC transporter substrate-binding protein PnrA-like domain-containing protein</fullName>
    </recommendedName>
</protein>
<comment type="caution">
    <text evidence="7">The sequence shown here is derived from an EMBL/GenBank/DDBJ whole genome shotgun (WGS) entry which is preliminary data.</text>
</comment>
<dbReference type="RefSeq" id="WP_345246571.1">
    <property type="nucleotide sequence ID" value="NZ_BAABFO010000003.1"/>
</dbReference>
<organism evidence="7 8">
    <name type="scientific">Pigmentiphaga soli</name>
    <dbReference type="NCBI Taxonomy" id="1007095"/>
    <lineage>
        <taxon>Bacteria</taxon>
        <taxon>Pseudomonadati</taxon>
        <taxon>Pseudomonadota</taxon>
        <taxon>Betaproteobacteria</taxon>
        <taxon>Burkholderiales</taxon>
        <taxon>Alcaligenaceae</taxon>
        <taxon>Pigmentiphaga</taxon>
    </lineage>
</organism>
<reference evidence="8" key="1">
    <citation type="journal article" date="2019" name="Int. J. Syst. Evol. Microbiol.">
        <title>The Global Catalogue of Microorganisms (GCM) 10K type strain sequencing project: providing services to taxonomists for standard genome sequencing and annotation.</title>
        <authorList>
            <consortium name="The Broad Institute Genomics Platform"/>
            <consortium name="The Broad Institute Genome Sequencing Center for Infectious Disease"/>
            <person name="Wu L."/>
            <person name="Ma J."/>
        </authorList>
    </citation>
    <scope>NUCLEOTIDE SEQUENCE [LARGE SCALE GENOMIC DNA]</scope>
    <source>
        <strain evidence="8">JCM 17666</strain>
    </source>
</reference>
<keyword evidence="4" id="KW-0472">Membrane</keyword>
<evidence type="ECO:0000313" key="7">
    <source>
        <dbReference type="EMBL" id="GAA4325515.1"/>
    </source>
</evidence>
<feature type="domain" description="ABC transporter substrate-binding protein PnrA-like" evidence="6">
    <location>
        <begin position="15"/>
        <end position="269"/>
    </location>
</feature>
<dbReference type="EMBL" id="BAABFO010000003">
    <property type="protein sequence ID" value="GAA4325515.1"/>
    <property type="molecule type" value="Genomic_DNA"/>
</dbReference>
<sequence>MRIKVILFGPPGRGSFNESGLAGVERARAAGVPADVIWVQSDGPAMRAARLMDICLHGADLVVLHGGQGDYPVTVVADRFPHIHFVIIQGSYTAPNAASYEVLQEQSAFLAGVAAAAETRSGVVGHLSGERIRPGLKGRAAYVDGVLRQRPDTALLTTFCGNPHDPELAFDTFAAMAARQADTVFAMIDGGRDGAIDACRAFGVRQIGNVLDWTERHPDVFLASAIANCGRCIETAILDFYRGAVDFGAKTVFGLDQPDYVRLILNDSVCHEARVAVDDWAQRLLDGTVLPADQYYGEEFEPMLERGA</sequence>
<dbReference type="Proteomes" id="UP001501671">
    <property type="component" value="Unassembled WGS sequence"/>
</dbReference>
<evidence type="ECO:0000256" key="1">
    <source>
        <dbReference type="ARBA" id="ARBA00004236"/>
    </source>
</evidence>
<evidence type="ECO:0000256" key="5">
    <source>
        <dbReference type="ARBA" id="ARBA00023288"/>
    </source>
</evidence>
<evidence type="ECO:0000256" key="2">
    <source>
        <dbReference type="ARBA" id="ARBA00022475"/>
    </source>
</evidence>
<comment type="subcellular location">
    <subcellularLocation>
        <location evidence="1">Cell membrane</location>
    </subcellularLocation>
</comment>